<accession>A0A7V8U7Z6</accession>
<dbReference type="Pfam" id="PF00583">
    <property type="entry name" value="Acetyltransf_1"/>
    <property type="match status" value="1"/>
</dbReference>
<proteinExistence type="predicted"/>
<dbReference type="RefSeq" id="WP_137776003.1">
    <property type="nucleotide sequence ID" value="NZ_JAIELE010000017.1"/>
</dbReference>
<organism evidence="2 3">
    <name type="scientific">Sphingomonas ursincola</name>
    <dbReference type="NCBI Taxonomy" id="56361"/>
    <lineage>
        <taxon>Bacteria</taxon>
        <taxon>Pseudomonadati</taxon>
        <taxon>Pseudomonadota</taxon>
        <taxon>Alphaproteobacteria</taxon>
        <taxon>Sphingomonadales</taxon>
        <taxon>Sphingomonadaceae</taxon>
        <taxon>Sphingomonas</taxon>
    </lineage>
</organism>
<dbReference type="InterPro" id="IPR000182">
    <property type="entry name" value="GNAT_dom"/>
</dbReference>
<feature type="domain" description="N-acetyltransferase" evidence="1">
    <location>
        <begin position="16"/>
        <end position="155"/>
    </location>
</feature>
<dbReference type="InterPro" id="IPR016181">
    <property type="entry name" value="Acyl_CoA_acyltransferase"/>
</dbReference>
<sequence length="158" mass="17279">MARGGDEPAITLFEGASVRGQQAMLADLCARIFDSFDPDYLARRLPLLADPVLHVAHGDDGAVLGFKIGYRRGPSLLYSWLGGIVPEARGRGIAARLMQVQHEWAAAQGYDFVETRTRASNNRMIIVNLTAGFHIAGVESDEAGHLVVIQRRRLNTLP</sequence>
<dbReference type="EMBL" id="VDES01000001">
    <property type="protein sequence ID" value="MBA1373850.1"/>
    <property type="molecule type" value="Genomic_DNA"/>
</dbReference>
<dbReference type="CDD" id="cd04301">
    <property type="entry name" value="NAT_SF"/>
    <property type="match status" value="1"/>
</dbReference>
<evidence type="ECO:0000259" key="1">
    <source>
        <dbReference type="PROSITE" id="PS51186"/>
    </source>
</evidence>
<reference evidence="2 3" key="1">
    <citation type="journal article" date="1994" name="Int. J. Syst. Bacteriol.">
        <title>Phylogenetic positions of novel aerobic, bacteriochlorophyll a-containing bacteria and description of Roseococcus thiosulfatophilus gen. nov., sp. nov., Erythromicrobium ramosum gen. nov., sp. nov., and Erythrobacter litoralis sp. nov.</title>
        <authorList>
            <person name="Yurkov V."/>
            <person name="Stackebrandt E."/>
            <person name="Holmes A."/>
            <person name="Fuerst J.A."/>
            <person name="Hugenholtz P."/>
            <person name="Golecki J."/>
            <person name="Gad'on N."/>
            <person name="Gorlenko V.M."/>
            <person name="Kompantseva E.I."/>
            <person name="Drews G."/>
        </authorList>
    </citation>
    <scope>NUCLEOTIDE SEQUENCE [LARGE SCALE GENOMIC DNA]</scope>
    <source>
        <strain evidence="2 3">KR-99</strain>
    </source>
</reference>
<comment type="caution">
    <text evidence="2">The sequence shown here is derived from an EMBL/GenBank/DDBJ whole genome shotgun (WGS) entry which is preliminary data.</text>
</comment>
<dbReference type="Proteomes" id="UP000589292">
    <property type="component" value="Unassembled WGS sequence"/>
</dbReference>
<name>A0A7V8U7Z6_9SPHN</name>
<dbReference type="GO" id="GO:0016747">
    <property type="term" value="F:acyltransferase activity, transferring groups other than amino-acyl groups"/>
    <property type="evidence" value="ECO:0007669"/>
    <property type="project" value="InterPro"/>
</dbReference>
<evidence type="ECO:0000313" key="3">
    <source>
        <dbReference type="Proteomes" id="UP000589292"/>
    </source>
</evidence>
<protein>
    <submittedName>
        <fullName evidence="2">GNAT family N-acetyltransferase</fullName>
    </submittedName>
</protein>
<dbReference type="PROSITE" id="PS51186">
    <property type="entry name" value="GNAT"/>
    <property type="match status" value="1"/>
</dbReference>
<evidence type="ECO:0000313" key="2">
    <source>
        <dbReference type="EMBL" id="MBA1373850.1"/>
    </source>
</evidence>
<keyword evidence="3" id="KW-1185">Reference proteome</keyword>
<dbReference type="SUPFAM" id="SSF55729">
    <property type="entry name" value="Acyl-CoA N-acyltransferases (Nat)"/>
    <property type="match status" value="1"/>
</dbReference>
<gene>
    <name evidence="2" type="ORF">FG486_05825</name>
</gene>
<keyword evidence="2" id="KW-0808">Transferase</keyword>
<dbReference type="AlphaFoldDB" id="A0A7V8U7Z6"/>
<dbReference type="Gene3D" id="3.40.630.30">
    <property type="match status" value="1"/>
</dbReference>